<evidence type="ECO:0000256" key="2">
    <source>
        <dbReference type="ARBA" id="ARBA00023295"/>
    </source>
</evidence>
<evidence type="ECO:0000313" key="4">
    <source>
        <dbReference type="EMBL" id="OQD86757.1"/>
    </source>
</evidence>
<dbReference type="InterPro" id="IPR025300">
    <property type="entry name" value="BetaGal_jelly_roll_dom"/>
</dbReference>
<dbReference type="Proteomes" id="UP000191672">
    <property type="component" value="Unassembled WGS sequence"/>
</dbReference>
<gene>
    <name evidence="4" type="ORF">PENANT_c007G06128</name>
</gene>
<comment type="caution">
    <text evidence="4">The sequence shown here is derived from an EMBL/GenBank/DDBJ whole genome shotgun (WGS) entry which is preliminary data.</text>
</comment>
<reference evidence="5" key="1">
    <citation type="journal article" date="2017" name="Nat. Microbiol.">
        <title>Global analysis of biosynthetic gene clusters reveals vast potential of secondary metabolite production in Penicillium species.</title>
        <authorList>
            <person name="Nielsen J.C."/>
            <person name="Grijseels S."/>
            <person name="Prigent S."/>
            <person name="Ji B."/>
            <person name="Dainat J."/>
            <person name="Nielsen K.F."/>
            <person name="Frisvad J.C."/>
            <person name="Workman M."/>
            <person name="Nielsen J."/>
        </authorList>
    </citation>
    <scope>NUCLEOTIDE SEQUENCE [LARGE SCALE GENOMIC DNA]</scope>
    <source>
        <strain evidence="5">IBT 31811</strain>
    </source>
</reference>
<accession>A0A1V6QCN6</accession>
<organism evidence="4 5">
    <name type="scientific">Penicillium antarcticum</name>
    <dbReference type="NCBI Taxonomy" id="416450"/>
    <lineage>
        <taxon>Eukaryota</taxon>
        <taxon>Fungi</taxon>
        <taxon>Dikarya</taxon>
        <taxon>Ascomycota</taxon>
        <taxon>Pezizomycotina</taxon>
        <taxon>Eurotiomycetes</taxon>
        <taxon>Eurotiomycetidae</taxon>
        <taxon>Eurotiales</taxon>
        <taxon>Aspergillaceae</taxon>
        <taxon>Penicillium</taxon>
    </lineage>
</organism>
<sequence>MSVVFGNSSQVDSASGRDNYRCQLFINGYQFGKYINNLGPQQAFPVPEGILNHEDGNFIALTVWAQGRLGAALGEFELVPTSVIKSGYSRPQPVPQPTWVQRKGAY</sequence>
<dbReference type="Gene3D" id="2.60.120.260">
    <property type="entry name" value="Galactose-binding domain-like"/>
    <property type="match status" value="1"/>
</dbReference>
<dbReference type="SUPFAM" id="SSF49785">
    <property type="entry name" value="Galactose-binding domain-like"/>
    <property type="match status" value="1"/>
</dbReference>
<keyword evidence="5" id="KW-1185">Reference proteome</keyword>
<dbReference type="AlphaFoldDB" id="A0A1V6QCN6"/>
<keyword evidence="1" id="KW-0378">Hydrolase</keyword>
<evidence type="ECO:0000256" key="1">
    <source>
        <dbReference type="ARBA" id="ARBA00022801"/>
    </source>
</evidence>
<dbReference type="STRING" id="416450.A0A1V6QCN6"/>
<dbReference type="Pfam" id="PF13364">
    <property type="entry name" value="BetaGal_ABD2"/>
    <property type="match status" value="1"/>
</dbReference>
<protein>
    <recommendedName>
        <fullName evidence="3">Beta-galactosidase jelly roll domain-containing protein</fullName>
    </recommendedName>
</protein>
<dbReference type="InterPro" id="IPR008979">
    <property type="entry name" value="Galactose-bd-like_sf"/>
</dbReference>
<dbReference type="EMBL" id="MDYN01000007">
    <property type="protein sequence ID" value="OQD86757.1"/>
    <property type="molecule type" value="Genomic_DNA"/>
</dbReference>
<feature type="domain" description="Beta-galactosidase jelly roll" evidence="3">
    <location>
        <begin position="15"/>
        <end position="67"/>
    </location>
</feature>
<proteinExistence type="predicted"/>
<keyword evidence="2" id="KW-0326">Glycosidase</keyword>
<name>A0A1V6QCN6_9EURO</name>
<dbReference type="GO" id="GO:0004565">
    <property type="term" value="F:beta-galactosidase activity"/>
    <property type="evidence" value="ECO:0007669"/>
    <property type="project" value="UniProtKB-ARBA"/>
</dbReference>
<evidence type="ECO:0000313" key="5">
    <source>
        <dbReference type="Proteomes" id="UP000191672"/>
    </source>
</evidence>
<evidence type="ECO:0000259" key="3">
    <source>
        <dbReference type="Pfam" id="PF13364"/>
    </source>
</evidence>